<dbReference type="GO" id="GO:0009011">
    <property type="term" value="F:alpha-1,4-glucan glucosyltransferase (ADP-glucose donor) activity"/>
    <property type="evidence" value="ECO:0007669"/>
    <property type="project" value="UniProtKB-UniRule"/>
</dbReference>
<feature type="domain" description="Glycosyl transferase family 1" evidence="9">
    <location>
        <begin position="288"/>
        <end position="441"/>
    </location>
</feature>
<dbReference type="Pfam" id="PF08323">
    <property type="entry name" value="Glyco_transf_5"/>
    <property type="match status" value="1"/>
</dbReference>
<dbReference type="UniPathway" id="UPA00164"/>
<proteinExistence type="inferred from homology"/>
<dbReference type="CDD" id="cd03791">
    <property type="entry name" value="GT5_Glycogen_synthase_DULL1-like"/>
    <property type="match status" value="1"/>
</dbReference>
<protein>
    <recommendedName>
        <fullName evidence="8">Glycogen synthase</fullName>
        <ecNumber evidence="8">2.4.1.21</ecNumber>
    </recommendedName>
    <alternativeName>
        <fullName evidence="8">Starch [bacterial glycogen] synthase</fullName>
    </alternativeName>
</protein>
<feature type="binding site" evidence="8">
    <location>
        <position position="15"/>
    </location>
    <ligand>
        <name>ADP-alpha-D-glucose</name>
        <dbReference type="ChEBI" id="CHEBI:57498"/>
    </ligand>
</feature>
<dbReference type="InterPro" id="IPR013534">
    <property type="entry name" value="Starch_synth_cat_dom"/>
</dbReference>
<dbReference type="InterPro" id="IPR001296">
    <property type="entry name" value="Glyco_trans_1"/>
</dbReference>
<organism evidence="12 13">
    <name type="scientific">Desulfobacter hydrogenophilus</name>
    <dbReference type="NCBI Taxonomy" id="2291"/>
    <lineage>
        <taxon>Bacteria</taxon>
        <taxon>Pseudomonadati</taxon>
        <taxon>Thermodesulfobacteriota</taxon>
        <taxon>Desulfobacteria</taxon>
        <taxon>Desulfobacterales</taxon>
        <taxon>Desulfobacteraceae</taxon>
        <taxon>Desulfobacter</taxon>
    </lineage>
</organism>
<reference evidence="11 14" key="2">
    <citation type="submission" date="2019-02" db="EMBL/GenBank/DDBJ databases">
        <title>Complete genome sequence of Desulfobacter hydrogenophilus AcRS1.</title>
        <authorList>
            <person name="Marietou A."/>
            <person name="Lund M.B."/>
            <person name="Marshall I.P.G."/>
            <person name="Schreiber L."/>
            <person name="Jorgensen B."/>
        </authorList>
    </citation>
    <scope>NUCLEOTIDE SEQUENCE [LARGE SCALE GENOMIC DNA]</scope>
    <source>
        <strain evidence="11 14">AcRS1</strain>
    </source>
</reference>
<dbReference type="GO" id="GO:0004373">
    <property type="term" value="F:alpha-1,4-glucan glucosyltransferase (UDP-glucose donor) activity"/>
    <property type="evidence" value="ECO:0007669"/>
    <property type="project" value="InterPro"/>
</dbReference>
<keyword evidence="5 8" id="KW-0328">Glycosyltransferase</keyword>
<evidence type="ECO:0000259" key="10">
    <source>
        <dbReference type="Pfam" id="PF08323"/>
    </source>
</evidence>
<keyword evidence="14" id="KW-1185">Reference proteome</keyword>
<dbReference type="Gene3D" id="3.40.50.2000">
    <property type="entry name" value="Glycogen Phosphorylase B"/>
    <property type="match status" value="2"/>
</dbReference>
<keyword evidence="7 8" id="KW-0320">Glycogen biosynthesis</keyword>
<evidence type="ECO:0000256" key="8">
    <source>
        <dbReference type="HAMAP-Rule" id="MF_00484"/>
    </source>
</evidence>
<reference evidence="12 13" key="1">
    <citation type="submission" date="2018-06" db="EMBL/GenBank/DDBJ databases">
        <title>Complete Genome Sequence of Desulfobacter hydrogenophilus (DSM3380).</title>
        <authorList>
            <person name="Marietou A."/>
            <person name="Schreiber L."/>
            <person name="Marshall I."/>
            <person name="Jorgensen B."/>
        </authorList>
    </citation>
    <scope>NUCLEOTIDE SEQUENCE [LARGE SCALE GENOMIC DNA]</scope>
    <source>
        <strain evidence="12 13">DSM 3380</strain>
    </source>
</reference>
<evidence type="ECO:0000313" key="12">
    <source>
        <dbReference type="EMBL" id="RAM03872.1"/>
    </source>
</evidence>
<dbReference type="OrthoDB" id="9808590at2"/>
<dbReference type="EMBL" id="QLNI01000001">
    <property type="protein sequence ID" value="RAM03872.1"/>
    <property type="molecule type" value="Genomic_DNA"/>
</dbReference>
<dbReference type="Proteomes" id="UP000293902">
    <property type="component" value="Chromosome"/>
</dbReference>
<dbReference type="GO" id="GO:0005978">
    <property type="term" value="P:glycogen biosynthetic process"/>
    <property type="evidence" value="ECO:0007669"/>
    <property type="project" value="UniProtKB-UniRule"/>
</dbReference>
<evidence type="ECO:0000313" key="14">
    <source>
        <dbReference type="Proteomes" id="UP000293902"/>
    </source>
</evidence>
<evidence type="ECO:0000313" key="13">
    <source>
        <dbReference type="Proteomes" id="UP000248798"/>
    </source>
</evidence>
<dbReference type="PANTHER" id="PTHR45825">
    <property type="entry name" value="GRANULE-BOUND STARCH SYNTHASE 1, CHLOROPLASTIC/AMYLOPLASTIC"/>
    <property type="match status" value="1"/>
</dbReference>
<dbReference type="PANTHER" id="PTHR45825:SF11">
    <property type="entry name" value="ALPHA AMYLASE DOMAIN-CONTAINING PROTEIN"/>
    <property type="match status" value="1"/>
</dbReference>
<evidence type="ECO:0000256" key="5">
    <source>
        <dbReference type="ARBA" id="ARBA00022676"/>
    </source>
</evidence>
<comment type="catalytic activity">
    <reaction evidence="1 8">
        <text>[(1-&gt;4)-alpha-D-glucosyl](n) + ADP-alpha-D-glucose = [(1-&gt;4)-alpha-D-glucosyl](n+1) + ADP + H(+)</text>
        <dbReference type="Rhea" id="RHEA:18189"/>
        <dbReference type="Rhea" id="RHEA-COMP:9584"/>
        <dbReference type="Rhea" id="RHEA-COMP:9587"/>
        <dbReference type="ChEBI" id="CHEBI:15378"/>
        <dbReference type="ChEBI" id="CHEBI:15444"/>
        <dbReference type="ChEBI" id="CHEBI:57498"/>
        <dbReference type="ChEBI" id="CHEBI:456216"/>
        <dbReference type="EC" id="2.4.1.21"/>
    </reaction>
</comment>
<evidence type="ECO:0000256" key="7">
    <source>
        <dbReference type="ARBA" id="ARBA00023056"/>
    </source>
</evidence>
<dbReference type="HAMAP" id="MF_00484">
    <property type="entry name" value="Glycogen_synth"/>
    <property type="match status" value="1"/>
</dbReference>
<accession>A0A328FK59</accession>
<dbReference type="InterPro" id="IPR011835">
    <property type="entry name" value="GS/SS"/>
</dbReference>
<evidence type="ECO:0000256" key="6">
    <source>
        <dbReference type="ARBA" id="ARBA00022679"/>
    </source>
</evidence>
<feature type="domain" description="Starch synthase catalytic" evidence="10">
    <location>
        <begin position="2"/>
        <end position="234"/>
    </location>
</feature>
<comment type="similarity">
    <text evidence="4 8">Belongs to the glycosyltransferase 1 family. Bacterial/plant glycogen synthase subfamily.</text>
</comment>
<dbReference type="GO" id="GO:0005829">
    <property type="term" value="C:cytosol"/>
    <property type="evidence" value="ECO:0007669"/>
    <property type="project" value="TreeGrafter"/>
</dbReference>
<evidence type="ECO:0000256" key="1">
    <source>
        <dbReference type="ARBA" id="ARBA00001478"/>
    </source>
</evidence>
<dbReference type="Pfam" id="PF00534">
    <property type="entry name" value="Glycos_transf_1"/>
    <property type="match status" value="1"/>
</dbReference>
<dbReference type="RefSeq" id="WP_111952499.1">
    <property type="nucleotide sequence ID" value="NZ_CP036313.1"/>
</dbReference>
<dbReference type="Proteomes" id="UP000248798">
    <property type="component" value="Unassembled WGS sequence"/>
</dbReference>
<dbReference type="NCBIfam" id="TIGR02095">
    <property type="entry name" value="glgA"/>
    <property type="match status" value="1"/>
</dbReference>
<evidence type="ECO:0000313" key="11">
    <source>
        <dbReference type="EMBL" id="QBH12887.1"/>
    </source>
</evidence>
<evidence type="ECO:0000256" key="2">
    <source>
        <dbReference type="ARBA" id="ARBA00002764"/>
    </source>
</evidence>
<dbReference type="EMBL" id="CP036313">
    <property type="protein sequence ID" value="QBH12887.1"/>
    <property type="molecule type" value="Genomic_DNA"/>
</dbReference>
<gene>
    <name evidence="8" type="primary">glgA</name>
    <name evidence="12" type="ORF">DO021_00130</name>
    <name evidence="11" type="ORF">EYB58_08145</name>
</gene>
<dbReference type="EC" id="2.4.1.21" evidence="8"/>
<dbReference type="SUPFAM" id="SSF53756">
    <property type="entry name" value="UDP-Glycosyltransferase/glycogen phosphorylase"/>
    <property type="match status" value="1"/>
</dbReference>
<sequence>MKILMIVSEMDGIVKTGGLADFGAAMAEALVDRGHDVRVALPKYKDLSLWSKNPVPLYFNLNHFQRYGCLVHPVHLGSVAVRLIEHHDFFNRDGIYGDNNFSYPDNVLRYAFFCKAALEDCLKSDWIPDIVHCNDWQTSVAPYYLKEHYLDRPEFEGTRSLLTIHNGYFQGKEDRRWIDAIGIRPERFTHDLMEEYGLLNQLKCGIMYADAINAVSPGYARELLSPDTSHNLWPYLNSRKVSFQGILNGCDYSLWDPRTDPFLPHHFFSGDLTGKQRCKKALQKRMGLPEKSKNPLLGLVARLTAQKGFDYLIPALERLLYEDPPIQIVLLGSGEPEYGSRLHYLQRQYPQKMGFVNGYDNGLSHLIEAGSDFFMMPSLFEPCGLNQLYSLAYGTLPIVRETGGLKDTVVGFGKDSATGISFVSPDNDSCYNGLKQAISLYTENHPLYLEIQQRAMKQKFTWEKSAEEYEGLYRKMLKNCNRGELW</sequence>
<evidence type="ECO:0000256" key="3">
    <source>
        <dbReference type="ARBA" id="ARBA00004964"/>
    </source>
</evidence>
<name>A0A328FK59_9BACT</name>
<dbReference type="AlphaFoldDB" id="A0A328FK59"/>
<comment type="function">
    <text evidence="2 8">Synthesizes alpha-1,4-glucan chains using ADP-glucose.</text>
</comment>
<evidence type="ECO:0000259" key="9">
    <source>
        <dbReference type="Pfam" id="PF00534"/>
    </source>
</evidence>
<evidence type="ECO:0000256" key="4">
    <source>
        <dbReference type="ARBA" id="ARBA00010281"/>
    </source>
</evidence>
<keyword evidence="6 8" id="KW-0808">Transferase</keyword>
<comment type="pathway">
    <text evidence="3 8">Glycan biosynthesis; glycogen biosynthesis.</text>
</comment>